<dbReference type="InterPro" id="IPR022419">
    <property type="entry name" value="Porphobilin_deaminase_cofac_BS"/>
</dbReference>
<feature type="modified residue" description="S-(dipyrrolylmethanemethyl)cysteine" evidence="6">
    <location>
        <position position="238"/>
    </location>
</feature>
<dbReference type="EMBL" id="JAHQCX010000014">
    <property type="protein sequence ID" value="MBU9727805.1"/>
    <property type="molecule type" value="Genomic_DNA"/>
</dbReference>
<dbReference type="HAMAP" id="MF_00260">
    <property type="entry name" value="Porphobil_deam"/>
    <property type="match status" value="1"/>
</dbReference>
<accession>A0ABS6KBA5</accession>
<feature type="domain" description="Porphobilinogen deaminase C-terminal" evidence="8">
    <location>
        <begin position="222"/>
        <end position="291"/>
    </location>
</feature>
<proteinExistence type="inferred from homology"/>
<protein>
    <recommendedName>
        <fullName evidence="6">Porphobilinogen deaminase</fullName>
        <shortName evidence="6">PBG</shortName>
        <ecNumber evidence="6">2.5.1.61</ecNumber>
    </recommendedName>
    <alternativeName>
        <fullName evidence="6">Hydroxymethylbilane synthase</fullName>
        <shortName evidence="6">HMBS</shortName>
    </alternativeName>
    <alternativeName>
        <fullName evidence="6">Pre-uroporphyrinogen synthase</fullName>
    </alternativeName>
</protein>
<dbReference type="PIRSF" id="PIRSF001438">
    <property type="entry name" value="4pyrrol_synth_OHMeBilane_synth"/>
    <property type="match status" value="1"/>
</dbReference>
<dbReference type="Gene3D" id="3.30.160.40">
    <property type="entry name" value="Porphobilinogen deaminase, C-terminal domain"/>
    <property type="match status" value="1"/>
</dbReference>
<comment type="function">
    <text evidence="1 6">Tetrapolymerization of the monopyrrole PBG into the hydroxymethylbilane pre-uroporphyrinogen in several discrete steps.</text>
</comment>
<comment type="similarity">
    <text evidence="2 6">Belongs to the HMBS family.</text>
</comment>
<dbReference type="RefSeq" id="WP_158353349.1">
    <property type="nucleotide sequence ID" value="NZ_JAHQCX010000014.1"/>
</dbReference>
<comment type="subunit">
    <text evidence="6">Monomer.</text>
</comment>
<dbReference type="InterPro" id="IPR036803">
    <property type="entry name" value="Porphobilinogen_deaminase_C_sf"/>
</dbReference>
<comment type="cofactor">
    <cofactor evidence="6">
        <name>dipyrromethane</name>
        <dbReference type="ChEBI" id="CHEBI:60342"/>
    </cofactor>
    <text evidence="6">Binds 1 dipyrromethane group covalently.</text>
</comment>
<evidence type="ECO:0000313" key="9">
    <source>
        <dbReference type="EMBL" id="MBU9727805.1"/>
    </source>
</evidence>
<dbReference type="NCBIfam" id="TIGR00212">
    <property type="entry name" value="hemC"/>
    <property type="match status" value="1"/>
</dbReference>
<dbReference type="PRINTS" id="PR00151">
    <property type="entry name" value="PORPHBDMNASE"/>
</dbReference>
<dbReference type="InterPro" id="IPR000860">
    <property type="entry name" value="HemC"/>
</dbReference>
<dbReference type="InterPro" id="IPR022418">
    <property type="entry name" value="Porphobilinogen_deaminase_C"/>
</dbReference>
<keyword evidence="3 6" id="KW-0808">Transferase</keyword>
<reference evidence="9 10" key="1">
    <citation type="submission" date="2021-06" db="EMBL/GenBank/DDBJ databases">
        <title>Description of novel taxa of the family Lachnospiraceae.</title>
        <authorList>
            <person name="Chaplin A.V."/>
            <person name="Sokolova S.R."/>
            <person name="Pikina A.P."/>
            <person name="Korzhanova M."/>
            <person name="Belova V."/>
            <person name="Korostin D."/>
            <person name="Efimov B.A."/>
        </authorList>
    </citation>
    <scope>NUCLEOTIDE SEQUENCE [LARGE SCALE GENOMIC DNA]</scope>
    <source>
        <strain evidence="9 10">ASD4241</strain>
    </source>
</reference>
<dbReference type="Gene3D" id="3.40.190.10">
    <property type="entry name" value="Periplasmic binding protein-like II"/>
    <property type="match status" value="2"/>
</dbReference>
<dbReference type="Pfam" id="PF03900">
    <property type="entry name" value="Porphobil_deamC"/>
    <property type="match status" value="1"/>
</dbReference>
<dbReference type="InterPro" id="IPR022417">
    <property type="entry name" value="Porphobilin_deaminase_N"/>
</dbReference>
<dbReference type="SUPFAM" id="SSF53850">
    <property type="entry name" value="Periplasmic binding protein-like II"/>
    <property type="match status" value="1"/>
</dbReference>
<sequence>MRRKIIVGSRDSKLAVMQTELVMEAIRRANPQIDLELITLKTTGDMILDKTLDKIGGKGLFVKELDQALADGRIDLAVHSLKDMPMETNEELPIVACARRGDPRDVLVLPKGAKPGSYYLAKVGSSSPRRQLQLQILYPIIHLESVRGNIMTRLKKLDDGEYSALVLAAAGLQRAGLQERIYKYFSTDEMIPAAGQGILAVQARKDLDVAFLAEVNDPLTALAATAERSFVRTLDGGCSSPIAAHAVIRDGEMKLKGLYYREETQDYRTGGISGPAERAEKLGEELALRLKEELGG</sequence>
<evidence type="ECO:0000256" key="5">
    <source>
        <dbReference type="ARBA" id="ARBA00048169"/>
    </source>
</evidence>
<organism evidence="9 10">
    <name type="scientific">Diplocloster modestus</name>
    <dbReference type="NCBI Taxonomy" id="2850322"/>
    <lineage>
        <taxon>Bacteria</taxon>
        <taxon>Bacillati</taxon>
        <taxon>Bacillota</taxon>
        <taxon>Clostridia</taxon>
        <taxon>Lachnospirales</taxon>
        <taxon>Lachnospiraceae</taxon>
        <taxon>Diplocloster</taxon>
    </lineage>
</organism>
<keyword evidence="10" id="KW-1185">Reference proteome</keyword>
<evidence type="ECO:0000256" key="1">
    <source>
        <dbReference type="ARBA" id="ARBA00002869"/>
    </source>
</evidence>
<evidence type="ECO:0000256" key="6">
    <source>
        <dbReference type="HAMAP-Rule" id="MF_00260"/>
    </source>
</evidence>
<dbReference type="CDD" id="cd13647">
    <property type="entry name" value="PBP2_PBGD_2"/>
    <property type="match status" value="1"/>
</dbReference>
<dbReference type="Proteomes" id="UP001314681">
    <property type="component" value="Unassembled WGS sequence"/>
</dbReference>
<gene>
    <name evidence="6 9" type="primary">hemC</name>
    <name evidence="9" type="ORF">KTH90_17485</name>
</gene>
<dbReference type="PANTHER" id="PTHR11557">
    <property type="entry name" value="PORPHOBILINOGEN DEAMINASE"/>
    <property type="match status" value="1"/>
</dbReference>
<dbReference type="PROSITE" id="PS00533">
    <property type="entry name" value="PORPHOBILINOGEN_DEAM"/>
    <property type="match status" value="1"/>
</dbReference>
<comment type="catalytic activity">
    <reaction evidence="5 6">
        <text>4 porphobilinogen + H2O = hydroxymethylbilane + 4 NH4(+)</text>
        <dbReference type="Rhea" id="RHEA:13185"/>
        <dbReference type="ChEBI" id="CHEBI:15377"/>
        <dbReference type="ChEBI" id="CHEBI:28938"/>
        <dbReference type="ChEBI" id="CHEBI:57845"/>
        <dbReference type="ChEBI" id="CHEBI:58126"/>
        <dbReference type="EC" id="2.5.1.61"/>
    </reaction>
</comment>
<dbReference type="GO" id="GO:0004418">
    <property type="term" value="F:hydroxymethylbilane synthase activity"/>
    <property type="evidence" value="ECO:0007669"/>
    <property type="project" value="UniProtKB-EC"/>
</dbReference>
<dbReference type="SUPFAM" id="SSF54782">
    <property type="entry name" value="Porphobilinogen deaminase (hydroxymethylbilane synthase), C-terminal domain"/>
    <property type="match status" value="1"/>
</dbReference>
<comment type="miscellaneous">
    <text evidence="6">The porphobilinogen subunits are added to the dipyrromethane group.</text>
</comment>
<evidence type="ECO:0000256" key="3">
    <source>
        <dbReference type="ARBA" id="ARBA00022679"/>
    </source>
</evidence>
<name>A0ABS6KBA5_9FIRM</name>
<evidence type="ECO:0000313" key="10">
    <source>
        <dbReference type="Proteomes" id="UP001314681"/>
    </source>
</evidence>
<dbReference type="EC" id="2.5.1.61" evidence="6"/>
<feature type="domain" description="Porphobilinogen deaminase N-terminal" evidence="7">
    <location>
        <begin position="5"/>
        <end position="206"/>
    </location>
</feature>
<dbReference type="Pfam" id="PF01379">
    <property type="entry name" value="Porphobil_deam"/>
    <property type="match status" value="1"/>
</dbReference>
<evidence type="ECO:0000259" key="7">
    <source>
        <dbReference type="Pfam" id="PF01379"/>
    </source>
</evidence>
<keyword evidence="4 6" id="KW-0627">Porphyrin biosynthesis</keyword>
<dbReference type="PANTHER" id="PTHR11557:SF0">
    <property type="entry name" value="PORPHOBILINOGEN DEAMINASE"/>
    <property type="match status" value="1"/>
</dbReference>
<evidence type="ECO:0000256" key="2">
    <source>
        <dbReference type="ARBA" id="ARBA00005638"/>
    </source>
</evidence>
<comment type="caution">
    <text evidence="9">The sequence shown here is derived from an EMBL/GenBank/DDBJ whole genome shotgun (WGS) entry which is preliminary data.</text>
</comment>
<evidence type="ECO:0000256" key="4">
    <source>
        <dbReference type="ARBA" id="ARBA00023244"/>
    </source>
</evidence>
<evidence type="ECO:0000259" key="8">
    <source>
        <dbReference type="Pfam" id="PF03900"/>
    </source>
</evidence>